<feature type="chain" id="PRO_5011725892" evidence="2">
    <location>
        <begin position="24"/>
        <end position="729"/>
    </location>
</feature>
<evidence type="ECO:0000256" key="2">
    <source>
        <dbReference type="SAM" id="SignalP"/>
    </source>
</evidence>
<dbReference type="InterPro" id="IPR026444">
    <property type="entry name" value="Secre_tail"/>
</dbReference>
<dbReference type="InterPro" id="IPR036514">
    <property type="entry name" value="SGNH_hydro_sf"/>
</dbReference>
<dbReference type="InterPro" id="IPR052940">
    <property type="entry name" value="Carb_Esterase_6"/>
</dbReference>
<organism evidence="5 6">
    <name type="scientific">Dyadobacter koreensis</name>
    <dbReference type="NCBI Taxonomy" id="408657"/>
    <lineage>
        <taxon>Bacteria</taxon>
        <taxon>Pseudomonadati</taxon>
        <taxon>Bacteroidota</taxon>
        <taxon>Cytophagia</taxon>
        <taxon>Cytophagales</taxon>
        <taxon>Spirosomataceae</taxon>
        <taxon>Dyadobacter</taxon>
    </lineage>
</organism>
<dbReference type="Pfam" id="PF03629">
    <property type="entry name" value="SASA"/>
    <property type="match status" value="1"/>
</dbReference>
<dbReference type="Proteomes" id="UP000199532">
    <property type="component" value="Unassembled WGS sequence"/>
</dbReference>
<feature type="domain" description="Sialate O-acetylesterase" evidence="3">
    <location>
        <begin position="127"/>
        <end position="340"/>
    </location>
</feature>
<protein>
    <submittedName>
        <fullName evidence="5">Por secretion system C-terminal sorting domain-containing protein</fullName>
    </submittedName>
</protein>
<dbReference type="InterPro" id="IPR005181">
    <property type="entry name" value="SASA"/>
</dbReference>
<keyword evidence="6" id="KW-1185">Reference proteome</keyword>
<dbReference type="SUPFAM" id="SSF52266">
    <property type="entry name" value="SGNH hydrolase"/>
    <property type="match status" value="1"/>
</dbReference>
<evidence type="ECO:0000256" key="1">
    <source>
        <dbReference type="ARBA" id="ARBA00022801"/>
    </source>
</evidence>
<keyword evidence="2" id="KW-0732">Signal</keyword>
<evidence type="ECO:0000259" key="3">
    <source>
        <dbReference type="Pfam" id="PF03629"/>
    </source>
</evidence>
<evidence type="ECO:0000313" key="6">
    <source>
        <dbReference type="Proteomes" id="UP000199532"/>
    </source>
</evidence>
<evidence type="ECO:0000313" key="5">
    <source>
        <dbReference type="EMBL" id="SEJ39736.1"/>
    </source>
</evidence>
<keyword evidence="1" id="KW-0378">Hydrolase</keyword>
<name>A0A1H6YH54_9BACT</name>
<dbReference type="Gene3D" id="3.40.50.1110">
    <property type="entry name" value="SGNH hydrolase"/>
    <property type="match status" value="1"/>
</dbReference>
<gene>
    <name evidence="5" type="ORF">SAMN04487995_4467</name>
</gene>
<proteinExistence type="predicted"/>
<dbReference type="GO" id="GO:0016788">
    <property type="term" value="F:hydrolase activity, acting on ester bonds"/>
    <property type="evidence" value="ECO:0007669"/>
    <property type="project" value="UniProtKB-ARBA"/>
</dbReference>
<evidence type="ECO:0000259" key="4">
    <source>
        <dbReference type="Pfam" id="PF18962"/>
    </source>
</evidence>
<dbReference type="STRING" id="408657.SAMN04487995_4467"/>
<dbReference type="RefSeq" id="WP_090338465.1">
    <property type="nucleotide sequence ID" value="NZ_FNXY01000007.1"/>
</dbReference>
<dbReference type="AlphaFoldDB" id="A0A1H6YH54"/>
<accession>A0A1H6YH54</accession>
<dbReference type="PANTHER" id="PTHR31988">
    <property type="entry name" value="ESTERASE, PUTATIVE (DUF303)-RELATED"/>
    <property type="match status" value="1"/>
</dbReference>
<dbReference type="OrthoDB" id="1488710at2"/>
<sequence length="729" mass="79847">MNKGLFSLRILLFSFFIFSNVQAKAQIDVTSPLERSVFQRDLGGSADVTISGNYAIPVDKIEFRATPVMAGQGKEISWTTLQDKPSGGLFSGTVKMSGGWYKVEVRASKSGIQVGNIDEISKVGVGEVFIISGQSNAQGEDETDRSLALPPPAKDDRVNYIVYDNDAINNWLETPVANIQPLQLQTPWTDQSQNPNIMGPRGHTAWCWGILGDYLVQRLKVPVLFINTAWSGTSIRNWRESSQGIVTTSPYSATYQLPFQMPYANLKLAMQYYVKPFGARAILWMQGEADNYPLNTASSSYKDDMKSVISKLASDIGQNTTWVIARASKAGNASGISVANSNVIAGQNAVLNELPEITYPGPETDNLPAERKDGTHFLGATALTVLANAWNDNLNDDFFSKVRPVSPSDEPKILSVCADNNLFVNLSLPDGYMSYDWTVEVNGNVRSVKGKSISVNGPGRYMATLKDVFGNAVRTQTMVITGSVKPAKPTIREIGSQQACADSSFTFSINAGNDLYNWFRQGEEKSLLTGTKLIVLNSGNYFVRSENVFGCLSDNSELSSLNIRPILPIPITERTGPFTAEALIDQSDLNEKYDWKRGDEIILSSTGNTLRTMQTGKYAASVAVTYILESNTLTCYSPYSEQLEIVTEGPSDIVVFPNPGTRDEIYLESREGILGAEITVYDLHGKTMMTINRDLRSQIKIPVGNLAPGKYVIRIKGGNGSVSRPFVVL</sequence>
<dbReference type="EMBL" id="FNXY01000007">
    <property type="protein sequence ID" value="SEJ39736.1"/>
    <property type="molecule type" value="Genomic_DNA"/>
</dbReference>
<dbReference type="Pfam" id="PF18962">
    <property type="entry name" value="Por_Secre_tail"/>
    <property type="match status" value="1"/>
</dbReference>
<feature type="domain" description="Secretion system C-terminal sorting" evidence="4">
    <location>
        <begin position="655"/>
        <end position="727"/>
    </location>
</feature>
<reference evidence="5 6" key="1">
    <citation type="submission" date="2016-10" db="EMBL/GenBank/DDBJ databases">
        <authorList>
            <person name="de Groot N.N."/>
        </authorList>
    </citation>
    <scope>NUCLEOTIDE SEQUENCE [LARGE SCALE GENOMIC DNA]</scope>
    <source>
        <strain evidence="5 6">DSM 19938</strain>
    </source>
</reference>
<dbReference type="NCBIfam" id="TIGR04183">
    <property type="entry name" value="Por_Secre_tail"/>
    <property type="match status" value="1"/>
</dbReference>
<feature type="signal peptide" evidence="2">
    <location>
        <begin position="1"/>
        <end position="23"/>
    </location>
</feature>
<dbReference type="PANTHER" id="PTHR31988:SF19">
    <property type="entry name" value="9-O-ACETYL-N-ACETYLNEURAMINIC ACID DEACETYLASE-RELATED"/>
    <property type="match status" value="1"/>
</dbReference>